<dbReference type="RefSeq" id="WP_055980631.1">
    <property type="nucleotide sequence ID" value="NZ_BAABEG010000001.1"/>
</dbReference>
<protein>
    <submittedName>
        <fullName evidence="2">Putative acetyltransferase</fullName>
        <ecNumber evidence="2">2.3.1.-</ecNumber>
    </submittedName>
</protein>
<name>A0A7X0F6T0_9HYPH</name>
<evidence type="ECO:0000259" key="1">
    <source>
        <dbReference type="PROSITE" id="PS51186"/>
    </source>
</evidence>
<keyword evidence="2" id="KW-0808">Transferase</keyword>
<dbReference type="InterPro" id="IPR016181">
    <property type="entry name" value="Acyl_CoA_acyltransferase"/>
</dbReference>
<organism evidence="2 3">
    <name type="scientific">Aminobacter aganoensis</name>
    <dbReference type="NCBI Taxonomy" id="83264"/>
    <lineage>
        <taxon>Bacteria</taxon>
        <taxon>Pseudomonadati</taxon>
        <taxon>Pseudomonadota</taxon>
        <taxon>Alphaproteobacteria</taxon>
        <taxon>Hyphomicrobiales</taxon>
        <taxon>Phyllobacteriaceae</taxon>
        <taxon>Aminobacter</taxon>
    </lineage>
</organism>
<gene>
    <name evidence="2" type="ORF">GGR00_001957</name>
</gene>
<dbReference type="SUPFAM" id="SSF55729">
    <property type="entry name" value="Acyl-CoA N-acyltransferases (Nat)"/>
    <property type="match status" value="1"/>
</dbReference>
<dbReference type="InterPro" id="IPR000182">
    <property type="entry name" value="GNAT_dom"/>
</dbReference>
<accession>A0A7X0F6T0</accession>
<dbReference type="AlphaFoldDB" id="A0A7X0F6T0"/>
<evidence type="ECO:0000313" key="2">
    <source>
        <dbReference type="EMBL" id="MBB6354183.1"/>
    </source>
</evidence>
<keyword evidence="3" id="KW-1185">Reference proteome</keyword>
<proteinExistence type="predicted"/>
<dbReference type="EC" id="2.3.1.-" evidence="2"/>
<dbReference type="EMBL" id="JACHOU010000003">
    <property type="protein sequence ID" value="MBB6354183.1"/>
    <property type="molecule type" value="Genomic_DNA"/>
</dbReference>
<feature type="domain" description="N-acetyltransferase" evidence="1">
    <location>
        <begin position="4"/>
        <end position="147"/>
    </location>
</feature>
<keyword evidence="2" id="KW-0012">Acyltransferase</keyword>
<dbReference type="Gene3D" id="3.40.630.30">
    <property type="match status" value="1"/>
</dbReference>
<dbReference type="Pfam" id="PF13527">
    <property type="entry name" value="Acetyltransf_9"/>
    <property type="match status" value="1"/>
</dbReference>
<dbReference type="PROSITE" id="PS51186">
    <property type="entry name" value="GNAT"/>
    <property type="match status" value="1"/>
</dbReference>
<dbReference type="GO" id="GO:0016747">
    <property type="term" value="F:acyltransferase activity, transferring groups other than amino-acyl groups"/>
    <property type="evidence" value="ECO:0007669"/>
    <property type="project" value="InterPro"/>
</dbReference>
<reference evidence="2 3" key="1">
    <citation type="submission" date="2020-08" db="EMBL/GenBank/DDBJ databases">
        <title>Genomic Encyclopedia of Type Strains, Phase IV (KMG-IV): sequencing the most valuable type-strain genomes for metagenomic binning, comparative biology and taxonomic classification.</title>
        <authorList>
            <person name="Goeker M."/>
        </authorList>
    </citation>
    <scope>NUCLEOTIDE SEQUENCE [LARGE SCALE GENOMIC DNA]</scope>
    <source>
        <strain evidence="2 3">DSM 7051</strain>
    </source>
</reference>
<evidence type="ECO:0000313" key="3">
    <source>
        <dbReference type="Proteomes" id="UP000536262"/>
    </source>
</evidence>
<dbReference type="CDD" id="cd04301">
    <property type="entry name" value="NAT_SF"/>
    <property type="match status" value="1"/>
</dbReference>
<dbReference type="Proteomes" id="UP000536262">
    <property type="component" value="Unassembled WGS sequence"/>
</dbReference>
<sequence>MSMMSIRAATPRDREAIRLVEEHAFGQQAEAGLVDALVAGGDAVVELVAEEDDQVVGHILFSRLYVQNGARTVPAVALAPLAVEPDFHGTGIGGALIREAHIRLRDGGETLAVVLGDPAYYGRFGYSNERAAKFESDYQCEALQALAWGDAPETGKLVYASAFGTALAA</sequence>
<comment type="caution">
    <text evidence="2">The sequence shown here is derived from an EMBL/GenBank/DDBJ whole genome shotgun (WGS) entry which is preliminary data.</text>
</comment>